<evidence type="ECO:0000313" key="3">
    <source>
        <dbReference type="Proteomes" id="UP000001072"/>
    </source>
</evidence>
<feature type="region of interest" description="Disordered" evidence="1">
    <location>
        <begin position="431"/>
        <end position="450"/>
    </location>
</feature>
<accession>F4SDW4</accession>
<dbReference type="VEuPathDB" id="FungiDB:MELLADRAFT_87570"/>
<keyword evidence="3" id="KW-1185">Reference proteome</keyword>
<dbReference type="GeneID" id="18934562"/>
<protein>
    <submittedName>
        <fullName evidence="2">Uncharacterized protein</fullName>
    </submittedName>
</protein>
<proteinExistence type="predicted"/>
<dbReference type="Proteomes" id="UP000001072">
    <property type="component" value="Unassembled WGS sequence"/>
</dbReference>
<gene>
    <name evidence="2" type="ORF">MELLADRAFT_87570</name>
</gene>
<sequence length="450" mass="51951">MLTVHSLVRRHFRVLMCRESNSSPIPPTLSADERDGILDRFRIGDIEPCATSVALIDSTDFVKTGPHFNSNDFAEVELDLMRWGQRRFSFYYEGTMDERVNIIMSELFWTSFYRAVKSRSYKFTISQHVLRRAIVFPVLSNEFKNLQSMYRAQCNSLEILDYHCMVDEKKKAEYSDYLVKSGVSEGILSIFQPRNHFIMGNKAEVKVTAGNQGSDEVHVFIPRWWSEKTVSLMKVIEGRVHSYAALCTSFPGSGRIPRKYVESDSNDYGFVPRHLPSDMYSDEFKDTLLPSDRWALKMKPMVLPEINRMETIFPSGQTQFFYHIEGGMNNDYYTSDEDISCDELELSENEDDDSISPSGQIELKRIERLLQDEISTLKENLNDSNKTIEGFQNNILNSIPLHLEELKQAREDITKLKEKIESLEGRLELDKSQQQLGETSQADQLLDSQI</sequence>
<feature type="compositionally biased region" description="Polar residues" evidence="1">
    <location>
        <begin position="432"/>
        <end position="450"/>
    </location>
</feature>
<name>F4SDW4_MELLP</name>
<dbReference type="AlphaFoldDB" id="F4SDW4"/>
<dbReference type="HOGENOM" id="CLU_027439_1_0_1"/>
<organism evidence="3">
    <name type="scientific">Melampsora larici-populina (strain 98AG31 / pathotype 3-4-7)</name>
    <name type="common">Poplar leaf rust fungus</name>
    <dbReference type="NCBI Taxonomy" id="747676"/>
    <lineage>
        <taxon>Eukaryota</taxon>
        <taxon>Fungi</taxon>
        <taxon>Dikarya</taxon>
        <taxon>Basidiomycota</taxon>
        <taxon>Pucciniomycotina</taxon>
        <taxon>Pucciniomycetes</taxon>
        <taxon>Pucciniales</taxon>
        <taxon>Melampsoraceae</taxon>
        <taxon>Melampsora</taxon>
    </lineage>
</organism>
<dbReference type="RefSeq" id="XP_007419566.1">
    <property type="nucleotide sequence ID" value="XM_007419504.1"/>
</dbReference>
<evidence type="ECO:0000256" key="1">
    <source>
        <dbReference type="SAM" id="MobiDB-lite"/>
    </source>
</evidence>
<dbReference type="KEGG" id="mlr:MELLADRAFT_87570"/>
<reference evidence="3" key="1">
    <citation type="journal article" date="2011" name="Proc. Natl. Acad. Sci. U.S.A.">
        <title>Obligate biotrophy features unraveled by the genomic analysis of rust fungi.</title>
        <authorList>
            <person name="Duplessis S."/>
            <person name="Cuomo C.A."/>
            <person name="Lin Y.-C."/>
            <person name="Aerts A."/>
            <person name="Tisserant E."/>
            <person name="Veneault-Fourrey C."/>
            <person name="Joly D.L."/>
            <person name="Hacquard S."/>
            <person name="Amselem J."/>
            <person name="Cantarel B.L."/>
            <person name="Chiu R."/>
            <person name="Coutinho P.M."/>
            <person name="Feau N."/>
            <person name="Field M."/>
            <person name="Frey P."/>
            <person name="Gelhaye E."/>
            <person name="Goldberg J."/>
            <person name="Grabherr M.G."/>
            <person name="Kodira C.D."/>
            <person name="Kohler A."/>
            <person name="Kuees U."/>
            <person name="Lindquist E.A."/>
            <person name="Lucas S.M."/>
            <person name="Mago R."/>
            <person name="Mauceli E."/>
            <person name="Morin E."/>
            <person name="Murat C."/>
            <person name="Pangilinan J.L."/>
            <person name="Park R."/>
            <person name="Pearson M."/>
            <person name="Quesneville H."/>
            <person name="Rouhier N."/>
            <person name="Sakthikumar S."/>
            <person name="Salamov A.A."/>
            <person name="Schmutz J."/>
            <person name="Selles B."/>
            <person name="Shapiro H."/>
            <person name="Tanguay P."/>
            <person name="Tuskan G.A."/>
            <person name="Henrissat B."/>
            <person name="Van de Peer Y."/>
            <person name="Rouze P."/>
            <person name="Ellis J.G."/>
            <person name="Dodds P.N."/>
            <person name="Schein J.E."/>
            <person name="Zhong S."/>
            <person name="Hamelin R.C."/>
            <person name="Grigoriev I.V."/>
            <person name="Szabo L.J."/>
            <person name="Martin F."/>
        </authorList>
    </citation>
    <scope>NUCLEOTIDE SEQUENCE [LARGE SCALE GENOMIC DNA]</scope>
    <source>
        <strain evidence="3">98AG31 / pathotype 3-4-7</strain>
    </source>
</reference>
<dbReference type="EMBL" id="GL883303">
    <property type="protein sequence ID" value="EGF97163.1"/>
    <property type="molecule type" value="Genomic_DNA"/>
</dbReference>
<evidence type="ECO:0000313" key="2">
    <source>
        <dbReference type="EMBL" id="EGF97163.1"/>
    </source>
</evidence>
<dbReference type="InParanoid" id="F4SDW4"/>